<dbReference type="Proteomes" id="UP000006746">
    <property type="component" value="Unassembled WGS sequence"/>
</dbReference>
<evidence type="ECO:0000313" key="1">
    <source>
        <dbReference type="EMBL" id="EKE78457.1"/>
    </source>
</evidence>
<sequence length="77" mass="8913">MIELRYDKEYAVERFDEVEVTIDGRTYEGVVRHLHPKLDMLTVGYVDPYDTYRTTSAPKHKVARVPVSACDLIRRAG</sequence>
<accession>K2JV64</accession>
<keyword evidence="2" id="KW-1185">Reference proteome</keyword>
<evidence type="ECO:0000313" key="2">
    <source>
        <dbReference type="Proteomes" id="UP000006746"/>
    </source>
</evidence>
<comment type="caution">
    <text evidence="1">The sequence shown here is derived from an EMBL/GenBank/DDBJ whole genome shotgun (WGS) entry which is preliminary data.</text>
</comment>
<dbReference type="EMBL" id="AMRL01000002">
    <property type="protein sequence ID" value="EKE78457.1"/>
    <property type="molecule type" value="Genomic_DNA"/>
</dbReference>
<organism evidence="1 2">
    <name type="scientific">Oceanibaculum indicum P24</name>
    <dbReference type="NCBI Taxonomy" id="1207063"/>
    <lineage>
        <taxon>Bacteria</taxon>
        <taxon>Pseudomonadati</taxon>
        <taxon>Pseudomonadota</taxon>
        <taxon>Alphaproteobacteria</taxon>
        <taxon>Rhodospirillales</taxon>
        <taxon>Oceanibaculaceae</taxon>
        <taxon>Oceanibaculum</taxon>
    </lineage>
</organism>
<name>K2JV64_9PROT</name>
<dbReference type="STRING" id="1207063.P24_02816"/>
<dbReference type="RefSeq" id="WP_008943180.1">
    <property type="nucleotide sequence ID" value="NZ_AMRL01000002.1"/>
</dbReference>
<proteinExistence type="predicted"/>
<protein>
    <submittedName>
        <fullName evidence="1">Uncharacterized protein</fullName>
    </submittedName>
</protein>
<reference evidence="1 2" key="1">
    <citation type="journal article" date="2012" name="J. Bacteriol.">
        <title>Genome Sequence of Oceanibaculum indicum Type Strain P24.</title>
        <authorList>
            <person name="Lai Q."/>
            <person name="Shao Z."/>
        </authorList>
    </citation>
    <scope>NUCLEOTIDE SEQUENCE [LARGE SCALE GENOMIC DNA]</scope>
    <source>
        <strain evidence="1 2">P24</strain>
    </source>
</reference>
<gene>
    <name evidence="1" type="ORF">P24_02816</name>
</gene>
<dbReference type="AlphaFoldDB" id="K2JV64"/>